<comment type="function">
    <text evidence="7">Thiolesterase that catalyzes the hydrolysis of S-D-lactoyl-glutathione to form glutathione and D-lactic acid.</text>
</comment>
<dbReference type="GO" id="GO:0004416">
    <property type="term" value="F:hydroxyacylglutathione hydrolase activity"/>
    <property type="evidence" value="ECO:0007669"/>
    <property type="project" value="UniProtKB-UniRule"/>
</dbReference>
<dbReference type="SMART" id="SM00849">
    <property type="entry name" value="Lactamase_B"/>
    <property type="match status" value="1"/>
</dbReference>
<dbReference type="PANTHER" id="PTHR43705">
    <property type="entry name" value="HYDROXYACYLGLUTATHIONE HYDROLASE"/>
    <property type="match status" value="1"/>
</dbReference>
<feature type="binding site" evidence="7">
    <location>
        <position position="146"/>
    </location>
    <ligand>
        <name>Zn(2+)</name>
        <dbReference type="ChEBI" id="CHEBI:29105"/>
        <label>1</label>
    </ligand>
</feature>
<accession>A0A172YFS7</accession>
<keyword evidence="6 7" id="KW-0862">Zinc</keyword>
<dbReference type="STRING" id="376489.A5892_11910"/>
<keyword evidence="5 7" id="KW-0378">Hydrolase</keyword>
<dbReference type="RefSeq" id="WP_064122989.1">
    <property type="nucleotide sequence ID" value="NZ_CP015243.1"/>
</dbReference>
<organism evidence="9 10">
    <name type="scientific">Halotalea alkalilenta</name>
    <dbReference type="NCBI Taxonomy" id="376489"/>
    <lineage>
        <taxon>Bacteria</taxon>
        <taxon>Pseudomonadati</taxon>
        <taxon>Pseudomonadota</taxon>
        <taxon>Gammaproteobacteria</taxon>
        <taxon>Oceanospirillales</taxon>
        <taxon>Halomonadaceae</taxon>
        <taxon>Halotalea</taxon>
    </lineage>
</organism>
<evidence type="ECO:0000256" key="1">
    <source>
        <dbReference type="ARBA" id="ARBA00001623"/>
    </source>
</evidence>
<dbReference type="Gene3D" id="3.60.15.10">
    <property type="entry name" value="Ribonuclease Z/Hydroxyacylglutathione hydrolase-like"/>
    <property type="match status" value="1"/>
</dbReference>
<dbReference type="Pfam" id="PF16123">
    <property type="entry name" value="HAGH_C"/>
    <property type="match status" value="1"/>
</dbReference>
<evidence type="ECO:0000256" key="4">
    <source>
        <dbReference type="ARBA" id="ARBA00022723"/>
    </source>
</evidence>
<dbReference type="InterPro" id="IPR050110">
    <property type="entry name" value="Glyoxalase_II_hydrolase"/>
</dbReference>
<dbReference type="InterPro" id="IPR001279">
    <property type="entry name" value="Metallo-B-lactamas"/>
</dbReference>
<feature type="binding site" evidence="7">
    <location>
        <position position="72"/>
    </location>
    <ligand>
        <name>Zn(2+)</name>
        <dbReference type="ChEBI" id="CHEBI:29105"/>
        <label>1</label>
    </ligand>
</feature>
<comment type="similarity">
    <text evidence="3 7">Belongs to the metallo-beta-lactamase superfamily. Glyoxalase II family.</text>
</comment>
<feature type="binding site" evidence="7">
    <location>
        <position position="126"/>
    </location>
    <ligand>
        <name>Zn(2+)</name>
        <dbReference type="ChEBI" id="CHEBI:29105"/>
        <label>1</label>
    </ligand>
</feature>
<proteinExistence type="inferred from homology"/>
<evidence type="ECO:0000256" key="3">
    <source>
        <dbReference type="ARBA" id="ARBA00006759"/>
    </source>
</evidence>
<evidence type="ECO:0000259" key="8">
    <source>
        <dbReference type="SMART" id="SM00849"/>
    </source>
</evidence>
<reference evidence="9 10" key="1">
    <citation type="submission" date="2016-04" db="EMBL/GenBank/DDBJ databases">
        <title>Complete Genome Sequence of Halotalea alkalilenta IHB B 13600.</title>
        <authorList>
            <person name="Swarnkar M.K."/>
            <person name="Sharma A."/>
            <person name="Kaushal K."/>
            <person name="Soni R."/>
            <person name="Rana S."/>
            <person name="Singh A.K."/>
            <person name="Gulati A."/>
        </authorList>
    </citation>
    <scope>NUCLEOTIDE SEQUENCE [LARGE SCALE GENOMIC DNA]</scope>
    <source>
        <strain evidence="9 10">IHB B 13600</strain>
    </source>
</reference>
<feature type="binding site" evidence="7">
    <location>
        <position position="74"/>
    </location>
    <ligand>
        <name>Zn(2+)</name>
        <dbReference type="ChEBI" id="CHEBI:29105"/>
        <label>2</label>
    </ligand>
</feature>
<dbReference type="PIRSF" id="PIRSF005457">
    <property type="entry name" value="Glx"/>
    <property type="match status" value="1"/>
</dbReference>
<feature type="binding site" evidence="7">
    <location>
        <position position="146"/>
    </location>
    <ligand>
        <name>Zn(2+)</name>
        <dbReference type="ChEBI" id="CHEBI:29105"/>
        <label>2</label>
    </ligand>
</feature>
<comment type="cofactor">
    <cofactor evidence="7">
        <name>Zn(2+)</name>
        <dbReference type="ChEBI" id="CHEBI:29105"/>
    </cofactor>
    <text evidence="7">Binds 2 Zn(2+) ions per subunit.</text>
</comment>
<evidence type="ECO:0000256" key="5">
    <source>
        <dbReference type="ARBA" id="ARBA00022801"/>
    </source>
</evidence>
<dbReference type="EC" id="3.1.2.6" evidence="7"/>
<evidence type="ECO:0000313" key="9">
    <source>
        <dbReference type="EMBL" id="ANF58083.1"/>
    </source>
</evidence>
<evidence type="ECO:0000256" key="2">
    <source>
        <dbReference type="ARBA" id="ARBA00004963"/>
    </source>
</evidence>
<dbReference type="GO" id="GO:0046872">
    <property type="term" value="F:metal ion binding"/>
    <property type="evidence" value="ECO:0007669"/>
    <property type="project" value="UniProtKB-KW"/>
</dbReference>
<keyword evidence="10" id="KW-1185">Reference proteome</keyword>
<dbReference type="SUPFAM" id="SSF56281">
    <property type="entry name" value="Metallo-hydrolase/oxidoreductase"/>
    <property type="match status" value="1"/>
</dbReference>
<name>A0A172YFS7_9GAMM</name>
<dbReference type="NCBIfam" id="TIGR03413">
    <property type="entry name" value="GSH_gloB"/>
    <property type="match status" value="1"/>
</dbReference>
<evidence type="ECO:0000256" key="7">
    <source>
        <dbReference type="HAMAP-Rule" id="MF_01374"/>
    </source>
</evidence>
<feature type="binding site" evidence="7">
    <location>
        <position position="184"/>
    </location>
    <ligand>
        <name>Zn(2+)</name>
        <dbReference type="ChEBI" id="CHEBI:29105"/>
        <label>2</label>
    </ligand>
</feature>
<dbReference type="Proteomes" id="UP000077875">
    <property type="component" value="Chromosome"/>
</dbReference>
<gene>
    <name evidence="7" type="primary">gloB</name>
    <name evidence="9" type="ORF">A5892_11910</name>
</gene>
<feature type="domain" description="Metallo-beta-lactamase" evidence="8">
    <location>
        <begin position="24"/>
        <end position="184"/>
    </location>
</feature>
<dbReference type="CDD" id="cd07723">
    <property type="entry name" value="hydroxyacylglutathione_hydrolase_MBL-fold"/>
    <property type="match status" value="1"/>
</dbReference>
<sequence length="272" mass="29469">MSSSVAHPGGPDRLSVEPLAALSDNYIWLLTAGDADTVTVVDPGDAAPVIAWLDGEAGRGRQLDRILITHHHRDHTGGVTELVERYGAEVIGPLECQSVAIDHRLGEGDVLTLFGRKVRVLHTPGHTLDHIVYLIEDAIPLLLCGDTLFHAGCGRLFEGTAEQMQANFSRLRELPPSTLVFGAHEYSLANLAFAQSVEPGNAAIDAALERARALRDAGKPTLPSEIGRERAVNPFMRYDAPGVREALSEHAGRAPASDRDAFALLRDWKDHF</sequence>
<dbReference type="PANTHER" id="PTHR43705:SF1">
    <property type="entry name" value="HYDROXYACYLGLUTATHIONE HYDROLASE GLOB"/>
    <property type="match status" value="1"/>
</dbReference>
<evidence type="ECO:0000313" key="10">
    <source>
        <dbReference type="Proteomes" id="UP000077875"/>
    </source>
</evidence>
<dbReference type="UniPathway" id="UPA00619">
    <property type="reaction ID" value="UER00676"/>
</dbReference>
<dbReference type="Pfam" id="PF00753">
    <property type="entry name" value="Lactamase_B"/>
    <property type="match status" value="1"/>
</dbReference>
<protein>
    <recommendedName>
        <fullName evidence="7">Hydroxyacylglutathione hydrolase</fullName>
        <ecNumber evidence="7">3.1.2.6</ecNumber>
    </recommendedName>
    <alternativeName>
        <fullName evidence="7">Glyoxalase II</fullName>
        <shortName evidence="7">Glx II</shortName>
    </alternativeName>
</protein>
<dbReference type="KEGG" id="haa:A5892_11910"/>
<dbReference type="AlphaFoldDB" id="A0A172YFS7"/>
<dbReference type="GO" id="GO:0019243">
    <property type="term" value="P:methylglyoxal catabolic process to D-lactate via S-lactoyl-glutathione"/>
    <property type="evidence" value="ECO:0007669"/>
    <property type="project" value="UniProtKB-UniRule"/>
</dbReference>
<comment type="catalytic activity">
    <reaction evidence="1 7">
        <text>an S-(2-hydroxyacyl)glutathione + H2O = a 2-hydroxy carboxylate + glutathione + H(+)</text>
        <dbReference type="Rhea" id="RHEA:21864"/>
        <dbReference type="ChEBI" id="CHEBI:15377"/>
        <dbReference type="ChEBI" id="CHEBI:15378"/>
        <dbReference type="ChEBI" id="CHEBI:57925"/>
        <dbReference type="ChEBI" id="CHEBI:58896"/>
        <dbReference type="ChEBI" id="CHEBI:71261"/>
        <dbReference type="EC" id="3.1.2.6"/>
    </reaction>
</comment>
<dbReference type="HAMAP" id="MF_01374">
    <property type="entry name" value="Glyoxalase_2"/>
    <property type="match status" value="1"/>
</dbReference>
<feature type="binding site" evidence="7">
    <location>
        <position position="70"/>
    </location>
    <ligand>
        <name>Zn(2+)</name>
        <dbReference type="ChEBI" id="CHEBI:29105"/>
        <label>1</label>
    </ligand>
</feature>
<comment type="subunit">
    <text evidence="7">Monomer.</text>
</comment>
<dbReference type="InterPro" id="IPR036866">
    <property type="entry name" value="RibonucZ/Hydroxyglut_hydro"/>
</dbReference>
<dbReference type="EMBL" id="CP015243">
    <property type="protein sequence ID" value="ANF58083.1"/>
    <property type="molecule type" value="Genomic_DNA"/>
</dbReference>
<dbReference type="InterPro" id="IPR035680">
    <property type="entry name" value="Clx_II_MBL"/>
</dbReference>
<comment type="pathway">
    <text evidence="2 7">Secondary metabolite metabolism; methylglyoxal degradation; (R)-lactate from methylglyoxal: step 2/2.</text>
</comment>
<keyword evidence="4 7" id="KW-0479">Metal-binding</keyword>
<evidence type="ECO:0000256" key="6">
    <source>
        <dbReference type="ARBA" id="ARBA00022833"/>
    </source>
</evidence>
<dbReference type="InterPro" id="IPR032282">
    <property type="entry name" value="HAGH_C"/>
</dbReference>
<dbReference type="InterPro" id="IPR017782">
    <property type="entry name" value="Hydroxyacylglutathione_Hdrlase"/>
</dbReference>
<feature type="binding site" evidence="7">
    <location>
        <position position="75"/>
    </location>
    <ligand>
        <name>Zn(2+)</name>
        <dbReference type="ChEBI" id="CHEBI:29105"/>
        <label>2</label>
    </ligand>
</feature>